<accession>A0AAD4P1V1</accession>
<evidence type="ECO:0000313" key="1">
    <source>
        <dbReference type="EMBL" id="KAH6823494.1"/>
    </source>
</evidence>
<protein>
    <submittedName>
        <fullName evidence="1">Uncharacterized protein</fullName>
    </submittedName>
</protein>
<dbReference type="Proteomes" id="UP001190926">
    <property type="component" value="Unassembled WGS sequence"/>
</dbReference>
<organism evidence="1 2">
    <name type="scientific">Perilla frutescens var. hirtella</name>
    <name type="common">Perilla citriodora</name>
    <name type="synonym">Perilla setoyensis</name>
    <dbReference type="NCBI Taxonomy" id="608512"/>
    <lineage>
        <taxon>Eukaryota</taxon>
        <taxon>Viridiplantae</taxon>
        <taxon>Streptophyta</taxon>
        <taxon>Embryophyta</taxon>
        <taxon>Tracheophyta</taxon>
        <taxon>Spermatophyta</taxon>
        <taxon>Magnoliopsida</taxon>
        <taxon>eudicotyledons</taxon>
        <taxon>Gunneridae</taxon>
        <taxon>Pentapetalae</taxon>
        <taxon>asterids</taxon>
        <taxon>lamiids</taxon>
        <taxon>Lamiales</taxon>
        <taxon>Lamiaceae</taxon>
        <taxon>Nepetoideae</taxon>
        <taxon>Elsholtzieae</taxon>
        <taxon>Perilla</taxon>
    </lineage>
</organism>
<keyword evidence="2" id="KW-1185">Reference proteome</keyword>
<dbReference type="EMBL" id="SDAM02000809">
    <property type="protein sequence ID" value="KAH6823494.1"/>
    <property type="molecule type" value="Genomic_DNA"/>
</dbReference>
<dbReference type="AlphaFoldDB" id="A0AAD4P1V1"/>
<reference evidence="1 2" key="1">
    <citation type="journal article" date="2021" name="Nat. Commun.">
        <title>Incipient diploidization of the medicinal plant Perilla within 10,000 years.</title>
        <authorList>
            <person name="Zhang Y."/>
            <person name="Shen Q."/>
            <person name="Leng L."/>
            <person name="Zhang D."/>
            <person name="Chen S."/>
            <person name="Shi Y."/>
            <person name="Ning Z."/>
            <person name="Chen S."/>
        </authorList>
    </citation>
    <scope>NUCLEOTIDE SEQUENCE [LARGE SCALE GENOMIC DNA]</scope>
    <source>
        <strain evidence="2">cv. PC099</strain>
    </source>
</reference>
<sequence length="127" mass="15058">MSCIFWTCRGLGNPASVRMLKSILKQKPPMLVFLMKTKLIEREWQHLFLSLKFDECICIPCELDNGDGFVLVILMKFYITRRRWGIFRDQRKLNAFRNALGDCHLEDLGYEEFKYTWTNNQSGNQNI</sequence>
<comment type="caution">
    <text evidence="1">The sequence shown here is derived from an EMBL/GenBank/DDBJ whole genome shotgun (WGS) entry which is preliminary data.</text>
</comment>
<evidence type="ECO:0000313" key="2">
    <source>
        <dbReference type="Proteomes" id="UP001190926"/>
    </source>
</evidence>
<proteinExistence type="predicted"/>
<gene>
    <name evidence="1" type="ORF">C2S53_016734</name>
</gene>
<name>A0AAD4P1V1_PERFH</name>